<dbReference type="InterPro" id="IPR013210">
    <property type="entry name" value="LRR_N_plant-typ"/>
</dbReference>
<name>A0AAN9PJB7_CLITE</name>
<feature type="compositionally biased region" description="Basic and acidic residues" evidence="19">
    <location>
        <begin position="1007"/>
        <end position="1017"/>
    </location>
</feature>
<keyword evidence="8" id="KW-0433">Leucine-rich repeat</keyword>
<sequence>MARQRFLGAMFVVLLLSNYSSAELQVGCREKERHALLEFKAGLVGGDSELLSSWESNNKSDCCEWEGITCSNQTGHVVMLHLSGDNQHFGRLGGEIRASLMELQHLQYLNLSWNDFTDINIPEFFGSLTNLRFLDLLGSHFVGRIPINLTRLSHLQYLDLSENSLEGIIPHQVGNLSHLQYLDLSFNNLGGTIPYQLGSLLDLQELYLGYNTGLNHGGHGGEWLSNLTLLTHLDLSTIYLEYAHGWLQTVPLLPKIEELSLSNSGLSRNYLLSLSPFNFSTSLASLDLSGNTITSFTIFQWVFNASINLIELDLSFNLLRGPISYDFGNIKNPLELLDLSHNELQGTVLESFRDLCSLHSLQFETAELNEDISAILRNLSGCVRYSLQELNLRNNHISGTLPDLSIFPSLKALDLSCNRLSGNIPEGISLLPELESLALYSNSLEGGIPESFFSLCALRSLYLSNNSLNGELSVIIRALSAGPSRFTLKVLGLGSNQITGTMPDMSIFPSLEIINLSNNLLQGMIPENIQFPSQLSILKMQFNNLQGIITESHFANVSMLHHADLGCNSLALTFSENWVPPFQLDVIYLSSCKLGPKFPKWLHTQKYLSELDISNAEISDLVPMWFWERTMKLQFMNISHNNLTGVIPNLPIRFSKACRVVLDSNQFEGSIPPFLRTAGTLQLSKNKFSEAHLFLCVNTEVDVLGILDVSENQLSGQLPDCWSHFKVLKFLDLSDNTLSGEIPSSLGSLLGLQVLKLRGNSFIGNVPFSLQNCTSLNMLDLGENELSGPIPSWIGIGVPLLMLSLRRNYFTGTLPQNLCYLTGIQLLDLSANNLSGQILKCLKGFSTGGVVMNLYIYNGDSSGGSFVQTFDLIALLMWKGVEQRFKNDLLILSSIDLSSNQLTGHIPEEIGNLVELVSLNLSRNNLSGKITPKIGRLTSLDFLDLSRNHFSGSIPPALSQIDRLSVLDLSYNNLLRSCRVSMPQVMKAMPIFVENHLTNPEDEAAPEEPKTLEESSPEDKNSIYLIMSLGFITGFWGLLGSTPFDHFPQEQFVKASPNG</sequence>
<dbReference type="PANTHER" id="PTHR48063">
    <property type="entry name" value="LRR RECEPTOR-LIKE KINASE"/>
    <property type="match status" value="1"/>
</dbReference>
<dbReference type="PRINTS" id="PR00019">
    <property type="entry name" value="LEURICHRPT"/>
</dbReference>
<dbReference type="SUPFAM" id="SSF52058">
    <property type="entry name" value="L domain-like"/>
    <property type="match status" value="2"/>
</dbReference>
<keyword evidence="11" id="KW-0677">Repeat</keyword>
<evidence type="ECO:0000256" key="20">
    <source>
        <dbReference type="SAM" id="SignalP"/>
    </source>
</evidence>
<dbReference type="AlphaFoldDB" id="A0AAN9PJB7"/>
<organism evidence="23 24">
    <name type="scientific">Clitoria ternatea</name>
    <name type="common">Butterfly pea</name>
    <dbReference type="NCBI Taxonomy" id="43366"/>
    <lineage>
        <taxon>Eukaryota</taxon>
        <taxon>Viridiplantae</taxon>
        <taxon>Streptophyta</taxon>
        <taxon>Embryophyta</taxon>
        <taxon>Tracheophyta</taxon>
        <taxon>Spermatophyta</taxon>
        <taxon>Magnoliopsida</taxon>
        <taxon>eudicotyledons</taxon>
        <taxon>Gunneridae</taxon>
        <taxon>Pentapetalae</taxon>
        <taxon>rosids</taxon>
        <taxon>fabids</taxon>
        <taxon>Fabales</taxon>
        <taxon>Fabaceae</taxon>
        <taxon>Papilionoideae</taxon>
        <taxon>50 kb inversion clade</taxon>
        <taxon>NPAAA clade</taxon>
        <taxon>indigoferoid/millettioid clade</taxon>
        <taxon>Phaseoleae</taxon>
        <taxon>Clitoria</taxon>
    </lineage>
</organism>
<keyword evidence="17" id="KW-0325">Glycoprotein</keyword>
<dbReference type="FunFam" id="3.80.10.10:FF:000400">
    <property type="entry name" value="Nuclear pore complex protein NUP107"/>
    <property type="match status" value="1"/>
</dbReference>
<evidence type="ECO:0000259" key="21">
    <source>
        <dbReference type="Pfam" id="PF08263"/>
    </source>
</evidence>
<evidence type="ECO:0000313" key="24">
    <source>
        <dbReference type="Proteomes" id="UP001359559"/>
    </source>
</evidence>
<evidence type="ECO:0000256" key="8">
    <source>
        <dbReference type="ARBA" id="ARBA00022614"/>
    </source>
</evidence>
<dbReference type="SMART" id="SM00369">
    <property type="entry name" value="LRR_TYP"/>
    <property type="match status" value="9"/>
</dbReference>
<keyword evidence="7" id="KW-0964">Secreted</keyword>
<keyword evidence="6" id="KW-0134">Cell wall</keyword>
<evidence type="ECO:0000256" key="3">
    <source>
        <dbReference type="ARBA" id="ARBA00004251"/>
    </source>
</evidence>
<keyword evidence="14" id="KW-0472">Membrane</keyword>
<dbReference type="InterPro" id="IPR001611">
    <property type="entry name" value="Leu-rich_rpt"/>
</dbReference>
<evidence type="ECO:0000256" key="7">
    <source>
        <dbReference type="ARBA" id="ARBA00022525"/>
    </source>
</evidence>
<dbReference type="Pfam" id="PF13855">
    <property type="entry name" value="LRR_8"/>
    <property type="match status" value="1"/>
</dbReference>
<gene>
    <name evidence="23" type="ORF">RJT34_11225</name>
</gene>
<dbReference type="FunFam" id="3.80.10.10:FF:001347">
    <property type="entry name" value="LRR receptor-like serine/threonine-protein kinase GSO2"/>
    <property type="match status" value="1"/>
</dbReference>
<dbReference type="GO" id="GO:0006952">
    <property type="term" value="P:defense response"/>
    <property type="evidence" value="ECO:0007669"/>
    <property type="project" value="UniProtKB-KW"/>
</dbReference>
<evidence type="ECO:0000256" key="12">
    <source>
        <dbReference type="ARBA" id="ARBA00022821"/>
    </source>
</evidence>
<reference evidence="23 24" key="1">
    <citation type="submission" date="2024-01" db="EMBL/GenBank/DDBJ databases">
        <title>The genomes of 5 underutilized Papilionoideae crops provide insights into root nodulation and disease resistance.</title>
        <authorList>
            <person name="Yuan L."/>
        </authorList>
    </citation>
    <scope>NUCLEOTIDE SEQUENCE [LARGE SCALE GENOMIC DNA]</scope>
    <source>
        <strain evidence="23">LY-2023</strain>
        <tissue evidence="23">Leaf</tissue>
    </source>
</reference>
<evidence type="ECO:0000256" key="6">
    <source>
        <dbReference type="ARBA" id="ARBA00022512"/>
    </source>
</evidence>
<protein>
    <recommendedName>
        <fullName evidence="25">Leucine-rich repeat-containing N-terminal plant-type domain-containing protein</fullName>
    </recommendedName>
</protein>
<evidence type="ECO:0000256" key="9">
    <source>
        <dbReference type="ARBA" id="ARBA00022692"/>
    </source>
</evidence>
<evidence type="ECO:0000256" key="13">
    <source>
        <dbReference type="ARBA" id="ARBA00022989"/>
    </source>
</evidence>
<evidence type="ECO:0000256" key="2">
    <source>
        <dbReference type="ARBA" id="ARBA00004191"/>
    </source>
</evidence>
<dbReference type="FunFam" id="3.80.10.10:FF:000041">
    <property type="entry name" value="LRR receptor-like serine/threonine-protein kinase ERECTA"/>
    <property type="match status" value="2"/>
</dbReference>
<feature type="region of interest" description="Disordered" evidence="19">
    <location>
        <begin position="998"/>
        <end position="1017"/>
    </location>
</feature>
<dbReference type="InterPro" id="IPR032675">
    <property type="entry name" value="LRR_dom_sf"/>
</dbReference>
<dbReference type="PANTHER" id="PTHR48063:SF98">
    <property type="entry name" value="LRR RECEPTOR-LIKE SERINE_THREONINE-PROTEIN KINASE FLS2"/>
    <property type="match status" value="1"/>
</dbReference>
<dbReference type="InterPro" id="IPR055414">
    <property type="entry name" value="LRR_R13L4/SHOC2-like"/>
</dbReference>
<keyword evidence="9" id="KW-0812">Transmembrane</keyword>
<keyword evidence="13" id="KW-1133">Transmembrane helix</keyword>
<keyword evidence="12" id="KW-0611">Plant defense</keyword>
<keyword evidence="24" id="KW-1185">Reference proteome</keyword>
<evidence type="ECO:0000256" key="10">
    <source>
        <dbReference type="ARBA" id="ARBA00022729"/>
    </source>
</evidence>
<keyword evidence="16" id="KW-0675">Receptor</keyword>
<feature type="domain" description="Leucine-rich repeat-containing N-terminal plant-type" evidence="21">
    <location>
        <begin position="31"/>
        <end position="71"/>
    </location>
</feature>
<accession>A0AAN9PJB7</accession>
<comment type="similarity">
    <text evidence="4">Belongs to the RLP family.</text>
</comment>
<evidence type="ECO:0000256" key="17">
    <source>
        <dbReference type="ARBA" id="ARBA00023180"/>
    </source>
</evidence>
<evidence type="ECO:0000313" key="23">
    <source>
        <dbReference type="EMBL" id="KAK7300381.1"/>
    </source>
</evidence>
<dbReference type="Proteomes" id="UP001359559">
    <property type="component" value="Unassembled WGS sequence"/>
</dbReference>
<keyword evidence="5" id="KW-1003">Cell membrane</keyword>
<dbReference type="FunFam" id="3.80.10.10:FF:000299">
    <property type="entry name" value="Piriformospora indica-insensitive protein 2"/>
    <property type="match status" value="1"/>
</dbReference>
<evidence type="ECO:0000256" key="15">
    <source>
        <dbReference type="ARBA" id="ARBA00023157"/>
    </source>
</evidence>
<evidence type="ECO:0000256" key="5">
    <source>
        <dbReference type="ARBA" id="ARBA00022475"/>
    </source>
</evidence>
<dbReference type="Pfam" id="PF00560">
    <property type="entry name" value="LRR_1"/>
    <property type="match status" value="8"/>
</dbReference>
<dbReference type="PROSITE" id="PS51450">
    <property type="entry name" value="LRR"/>
    <property type="match status" value="2"/>
</dbReference>
<dbReference type="SUPFAM" id="SSF52047">
    <property type="entry name" value="RNI-like"/>
    <property type="match status" value="1"/>
</dbReference>
<evidence type="ECO:0000259" key="22">
    <source>
        <dbReference type="Pfam" id="PF23598"/>
    </source>
</evidence>
<dbReference type="EMBL" id="JAYKXN010000003">
    <property type="protein sequence ID" value="KAK7300381.1"/>
    <property type="molecule type" value="Genomic_DNA"/>
</dbReference>
<dbReference type="Pfam" id="PF23598">
    <property type="entry name" value="LRR_14"/>
    <property type="match status" value="1"/>
</dbReference>
<dbReference type="InterPro" id="IPR046956">
    <property type="entry name" value="RLP23-like"/>
</dbReference>
<feature type="signal peptide" evidence="20">
    <location>
        <begin position="1"/>
        <end position="22"/>
    </location>
</feature>
<evidence type="ECO:0000256" key="1">
    <source>
        <dbReference type="ARBA" id="ARBA00004170"/>
    </source>
</evidence>
<feature type="domain" description="Disease resistance R13L4/SHOC-2-like LRR" evidence="22">
    <location>
        <begin position="98"/>
        <end position="320"/>
    </location>
</feature>
<evidence type="ECO:0000256" key="19">
    <source>
        <dbReference type="SAM" id="MobiDB-lite"/>
    </source>
</evidence>
<dbReference type="GO" id="GO:0005886">
    <property type="term" value="C:plasma membrane"/>
    <property type="evidence" value="ECO:0007669"/>
    <property type="project" value="UniProtKB-SubCell"/>
</dbReference>
<feature type="chain" id="PRO_5042967074" description="Leucine-rich repeat-containing N-terminal plant-type domain-containing protein" evidence="20">
    <location>
        <begin position="23"/>
        <end position="1059"/>
    </location>
</feature>
<comment type="subcellular location">
    <subcellularLocation>
        <location evidence="3">Cell membrane</location>
        <topology evidence="3">Single-pass type I membrane protein</topology>
    </subcellularLocation>
    <subcellularLocation>
        <location evidence="1">Membrane</location>
        <topology evidence="1">Peripheral membrane protein</topology>
    </subcellularLocation>
    <subcellularLocation>
        <location evidence="2">Secreted</location>
        <location evidence="2">Cell wall</location>
    </subcellularLocation>
</comment>
<evidence type="ECO:0000256" key="14">
    <source>
        <dbReference type="ARBA" id="ARBA00023136"/>
    </source>
</evidence>
<keyword evidence="15" id="KW-1015">Disulfide bond</keyword>
<proteinExistence type="inferred from homology"/>
<evidence type="ECO:0000256" key="4">
    <source>
        <dbReference type="ARBA" id="ARBA00009592"/>
    </source>
</evidence>
<evidence type="ECO:0008006" key="25">
    <source>
        <dbReference type="Google" id="ProtNLM"/>
    </source>
</evidence>
<comment type="similarity">
    <text evidence="18">Belongs to the polygalacturonase-inhibiting protein family.</text>
</comment>
<evidence type="ECO:0000256" key="11">
    <source>
        <dbReference type="ARBA" id="ARBA00022737"/>
    </source>
</evidence>
<dbReference type="Gene3D" id="3.80.10.10">
    <property type="entry name" value="Ribonuclease Inhibitor"/>
    <property type="match status" value="4"/>
</dbReference>
<comment type="caution">
    <text evidence="23">The sequence shown here is derived from an EMBL/GenBank/DDBJ whole genome shotgun (WGS) entry which is preliminary data.</text>
</comment>
<dbReference type="Pfam" id="PF08263">
    <property type="entry name" value="LRRNT_2"/>
    <property type="match status" value="1"/>
</dbReference>
<evidence type="ECO:0000256" key="16">
    <source>
        <dbReference type="ARBA" id="ARBA00023170"/>
    </source>
</evidence>
<keyword evidence="10 20" id="KW-0732">Signal</keyword>
<dbReference type="InterPro" id="IPR003591">
    <property type="entry name" value="Leu-rich_rpt_typical-subtyp"/>
</dbReference>
<evidence type="ECO:0000256" key="18">
    <source>
        <dbReference type="ARBA" id="ARBA00038043"/>
    </source>
</evidence>